<dbReference type="AlphaFoldDB" id="A0A2M8LFK3"/>
<name>A0A2M8LFK3_9BACT</name>
<comment type="caution">
    <text evidence="2">The sequence shown here is derived from an EMBL/GenBank/DDBJ whole genome shotgun (WGS) entry which is preliminary data.</text>
</comment>
<sequence length="837" mass="92091">MRNETEKEKKKKKKSRVSTFRREVHVAIANGPHRISKHLVMARPPLFSPLRGQTKKSKKSSIFFYIIGRVRPYLFEISTTSLLIFLGWLIVRIAIVVFRLPSAKISTEVATVPIQSTYLERETFLKRVSQWVSVVVARLVSITASGQRERKSVAQLQPKKESSSFAFWTQGSMRQAATFAVVSLVLIVPIWLTGQITTAKAVSGDVAGALRDGARSFAAGASSFELGRYDVASTTFETSLKAFAEAKHQLDQLPDVISVAATALPQGKTLSSVHDLLNAADATTAIAKEVAGALAFLNAKSGKTQLTLDGAFQTLQSIATSVTPRLSVVAESLRQVNASSLPAPYETMFTQLQQSILPPLVDTVRSLSLVNFISPELSGGTEPKRYLFVFQDDYELRASGGFMGSFALVDVVNGKIKNIEFPGGGTYDLKGALTVQEKPPQPLSLVASRWEFQDANWWSDWPTSAQKIAWFYAHSGGSSVDGVVAVDTQFMRSLLTITGPISLAKYGVTIDKDNFVQQLFEEVEVNYDHAKNTPKQILADLLPVMLDRVAQKATSDGFDLLNALRSALAEKHVLVYSDNKNVERALTELGWAGELPARSVGSDSLSVVHTNIAGQKTDGVITNAVTHGVQISQGGSLVVTVSVTRTHHGVKGMPFTGVRNVDYLRVYVPQGSQIVNAEGFESIDPMLFKTPQRYTTEDPDLKPEREGYVDRGRNLTVYNELQRTVFAGWLTVDPGAEKTVTITYRLPWRLTHYPSASDVPWLAFFSNEQRYLGYTFYWEKQPGTGATDLTHSITDFTHRLLIASTSKDPTIIGGNWVWRSPVSNDLAIATLFSQQKP</sequence>
<proteinExistence type="predicted"/>
<evidence type="ECO:0000256" key="1">
    <source>
        <dbReference type="SAM" id="Phobius"/>
    </source>
</evidence>
<accession>A0A2M8LFK3</accession>
<dbReference type="EMBL" id="PFET01000002">
    <property type="protein sequence ID" value="PJE76233.1"/>
    <property type="molecule type" value="Genomic_DNA"/>
</dbReference>
<protein>
    <recommendedName>
        <fullName evidence="4">DUF4012 domain-containing protein</fullName>
    </recommendedName>
</protein>
<evidence type="ECO:0008006" key="4">
    <source>
        <dbReference type="Google" id="ProtNLM"/>
    </source>
</evidence>
<organism evidence="2 3">
    <name type="scientific">Candidatus Uhrbacteria bacterium CG10_big_fil_rev_8_21_14_0_10_48_11</name>
    <dbReference type="NCBI Taxonomy" id="1975037"/>
    <lineage>
        <taxon>Bacteria</taxon>
        <taxon>Candidatus Uhriibacteriota</taxon>
    </lineage>
</organism>
<dbReference type="Pfam" id="PF13196">
    <property type="entry name" value="DUF4012"/>
    <property type="match status" value="1"/>
</dbReference>
<dbReference type="InterPro" id="IPR025101">
    <property type="entry name" value="DUF4012"/>
</dbReference>
<gene>
    <name evidence="2" type="ORF">COV04_00575</name>
</gene>
<dbReference type="Proteomes" id="UP000231152">
    <property type="component" value="Unassembled WGS sequence"/>
</dbReference>
<feature type="transmembrane region" description="Helical" evidence="1">
    <location>
        <begin position="73"/>
        <end position="98"/>
    </location>
</feature>
<keyword evidence="1" id="KW-1133">Transmembrane helix</keyword>
<evidence type="ECO:0000313" key="2">
    <source>
        <dbReference type="EMBL" id="PJE76233.1"/>
    </source>
</evidence>
<reference evidence="2 3" key="1">
    <citation type="submission" date="2017-09" db="EMBL/GenBank/DDBJ databases">
        <title>Depth-based differentiation of microbial function through sediment-hosted aquifers and enrichment of novel symbionts in the deep terrestrial subsurface.</title>
        <authorList>
            <person name="Probst A.J."/>
            <person name="Ladd B."/>
            <person name="Jarett J.K."/>
            <person name="Geller-Mcgrath D.E."/>
            <person name="Sieber C.M."/>
            <person name="Emerson J.B."/>
            <person name="Anantharaman K."/>
            <person name="Thomas B.C."/>
            <person name="Malmstrom R."/>
            <person name="Stieglmeier M."/>
            <person name="Klingl A."/>
            <person name="Woyke T."/>
            <person name="Ryan C.M."/>
            <person name="Banfield J.F."/>
        </authorList>
    </citation>
    <scope>NUCLEOTIDE SEQUENCE [LARGE SCALE GENOMIC DNA]</scope>
    <source>
        <strain evidence="2">CG10_big_fil_rev_8_21_14_0_10_48_11</strain>
    </source>
</reference>
<keyword evidence="1" id="KW-0472">Membrane</keyword>
<keyword evidence="1" id="KW-0812">Transmembrane</keyword>
<evidence type="ECO:0000313" key="3">
    <source>
        <dbReference type="Proteomes" id="UP000231152"/>
    </source>
</evidence>